<dbReference type="Gene3D" id="1.10.287.130">
    <property type="match status" value="1"/>
</dbReference>
<dbReference type="PROSITE" id="PS50109">
    <property type="entry name" value="HIS_KIN"/>
    <property type="match status" value="1"/>
</dbReference>
<keyword evidence="7" id="KW-1133">Transmembrane helix</keyword>
<evidence type="ECO:0000256" key="4">
    <source>
        <dbReference type="ARBA" id="ARBA00022679"/>
    </source>
</evidence>
<keyword evidence="10" id="KW-1185">Reference proteome</keyword>
<dbReference type="Gene3D" id="3.30.565.10">
    <property type="entry name" value="Histidine kinase-like ATPase, C-terminal domain"/>
    <property type="match status" value="1"/>
</dbReference>
<dbReference type="InterPro" id="IPR005467">
    <property type="entry name" value="His_kinase_dom"/>
</dbReference>
<evidence type="ECO:0000256" key="2">
    <source>
        <dbReference type="ARBA" id="ARBA00012438"/>
    </source>
</evidence>
<dbReference type="Pfam" id="PF02518">
    <property type="entry name" value="HATPase_c"/>
    <property type="match status" value="1"/>
</dbReference>
<evidence type="ECO:0000313" key="9">
    <source>
        <dbReference type="EMBL" id="UOF00905.1"/>
    </source>
</evidence>
<dbReference type="SUPFAM" id="SSF47384">
    <property type="entry name" value="Homodimeric domain of signal transducing histidine kinase"/>
    <property type="match status" value="1"/>
</dbReference>
<dbReference type="SMART" id="SM00387">
    <property type="entry name" value="HATPase_c"/>
    <property type="match status" value="1"/>
</dbReference>
<dbReference type="InterPro" id="IPR003594">
    <property type="entry name" value="HATPase_dom"/>
</dbReference>
<dbReference type="InterPro" id="IPR003661">
    <property type="entry name" value="HisK_dim/P_dom"/>
</dbReference>
<dbReference type="SMART" id="SM01080">
    <property type="entry name" value="CHASE2"/>
    <property type="match status" value="1"/>
</dbReference>
<feature type="transmembrane region" description="Helical" evidence="7">
    <location>
        <begin position="352"/>
        <end position="370"/>
    </location>
</feature>
<evidence type="ECO:0000256" key="7">
    <source>
        <dbReference type="SAM" id="Phobius"/>
    </source>
</evidence>
<feature type="domain" description="Histidine kinase" evidence="8">
    <location>
        <begin position="404"/>
        <end position="621"/>
    </location>
</feature>
<evidence type="ECO:0000256" key="6">
    <source>
        <dbReference type="ARBA" id="ARBA00023012"/>
    </source>
</evidence>
<reference evidence="9" key="1">
    <citation type="submission" date="2022-03" db="EMBL/GenBank/DDBJ databases">
        <title>Genome Identification and Characterization of new species Bdellovibrio reynosense LBG001 sp. nov. from a Mexico soil sample.</title>
        <authorList>
            <person name="Camilli A."/>
            <person name="Ajao Y."/>
            <person name="Guo X."/>
        </authorList>
    </citation>
    <scope>NUCLEOTIDE SEQUENCE</scope>
    <source>
        <strain evidence="9">LBG001</strain>
    </source>
</reference>
<keyword evidence="5" id="KW-0418">Kinase</keyword>
<dbReference type="PANTHER" id="PTHR43711:SF1">
    <property type="entry name" value="HISTIDINE KINASE 1"/>
    <property type="match status" value="1"/>
</dbReference>
<dbReference type="InterPro" id="IPR050736">
    <property type="entry name" value="Sensor_HK_Regulatory"/>
</dbReference>
<dbReference type="InterPro" id="IPR004358">
    <property type="entry name" value="Sig_transdc_His_kin-like_C"/>
</dbReference>
<dbReference type="SMART" id="SM00388">
    <property type="entry name" value="HisKA"/>
    <property type="match status" value="1"/>
</dbReference>
<dbReference type="Proteomes" id="UP000830116">
    <property type="component" value="Chromosome"/>
</dbReference>
<dbReference type="Pfam" id="PF05226">
    <property type="entry name" value="CHASE2"/>
    <property type="match status" value="1"/>
</dbReference>
<dbReference type="RefSeq" id="WP_243537090.1">
    <property type="nucleotide sequence ID" value="NZ_CP093442.1"/>
</dbReference>
<dbReference type="CDD" id="cd00075">
    <property type="entry name" value="HATPase"/>
    <property type="match status" value="1"/>
</dbReference>
<dbReference type="InterPro" id="IPR007890">
    <property type="entry name" value="CHASE2"/>
</dbReference>
<keyword evidence="6" id="KW-0902">Two-component regulatory system</keyword>
<proteinExistence type="predicted"/>
<keyword evidence="4" id="KW-0808">Transferase</keyword>
<keyword evidence="3" id="KW-0597">Phosphoprotein</keyword>
<evidence type="ECO:0000313" key="10">
    <source>
        <dbReference type="Proteomes" id="UP000830116"/>
    </source>
</evidence>
<dbReference type="InterPro" id="IPR036890">
    <property type="entry name" value="HATPase_C_sf"/>
</dbReference>
<dbReference type="Pfam" id="PF00512">
    <property type="entry name" value="HisKA"/>
    <property type="match status" value="1"/>
</dbReference>
<dbReference type="EC" id="2.7.13.3" evidence="2"/>
<gene>
    <name evidence="9" type="ORF">MNR06_14480</name>
</gene>
<name>A0ABY4C7J9_9BACT</name>
<comment type="catalytic activity">
    <reaction evidence="1">
        <text>ATP + protein L-histidine = ADP + protein N-phospho-L-histidine.</text>
        <dbReference type="EC" id="2.7.13.3"/>
    </reaction>
</comment>
<dbReference type="InterPro" id="IPR036097">
    <property type="entry name" value="HisK_dim/P_sf"/>
</dbReference>
<keyword evidence="7" id="KW-0472">Membrane</keyword>
<dbReference type="PANTHER" id="PTHR43711">
    <property type="entry name" value="TWO-COMPONENT HISTIDINE KINASE"/>
    <property type="match status" value="1"/>
</dbReference>
<keyword evidence="7" id="KW-0812">Transmembrane</keyword>
<evidence type="ECO:0000256" key="3">
    <source>
        <dbReference type="ARBA" id="ARBA00022553"/>
    </source>
</evidence>
<organism evidence="9 10">
    <name type="scientific">Bdellovibrio reynosensis</name>
    <dbReference type="NCBI Taxonomy" id="2835041"/>
    <lineage>
        <taxon>Bacteria</taxon>
        <taxon>Pseudomonadati</taxon>
        <taxon>Bdellovibrionota</taxon>
        <taxon>Bdellovibrionia</taxon>
        <taxon>Bdellovibrionales</taxon>
        <taxon>Pseudobdellovibrionaceae</taxon>
        <taxon>Bdellovibrio</taxon>
    </lineage>
</organism>
<evidence type="ECO:0000259" key="8">
    <source>
        <dbReference type="PROSITE" id="PS50109"/>
    </source>
</evidence>
<sequence>MSLPPSLGENISSFGQRRQLAMLLLRVLFASVFAFLISQTNLDYLESYLYDLRVRFAPAEEVSENIELVLYDQKSVENLKTNLDLNVLGKIVSAVAKDQPKYIMLNVALTEIPGTPIEKKNLARILESVPSLAVTSDDLPLKGDQEGLSLAAPYNNVKIVSAPRTADLKVNAKDGVTRRMLVSYQDQPLFHAEAAAAFNPEVKSLDKISGQFEFARSSQVFINFNRPGTYPRISAGDILNQSPTGKFKNKVVIIGNDTGQSNQDYILTPYSREVMAMTTSEMHANMIDTIIKNAAPTPIPKWINFLIIWLVSVFTVHVVLTMSPAKGILTLGGTVVGFILASVALFWTANLWIGQAAPLLAIFLCYYFFIPYRLIVENRRSWEYYQKNKLLSQVEELKTNFISMMSHDLKTPIARIQGMTDMILKDSVALSTQQREAVDTIKHSSDDLLKFINAILNYGRIESQGVQLNLQSKDINSLLQEVIRKHEFLAKVKRIQIVSELEPLFPVPVDSDLMKQVFSNLVENAIKYSPEDTKILVSSEESDTKVVVQVADQGPGIPADELQNIFMKFFRSKNVKSSPIKGSGLGLYLAKYFTELHEGRIFVESSHGNGSTFTVELPIEQGGTNA</sequence>
<dbReference type="EMBL" id="CP093442">
    <property type="protein sequence ID" value="UOF00905.1"/>
    <property type="molecule type" value="Genomic_DNA"/>
</dbReference>
<accession>A0ABY4C7J9</accession>
<dbReference type="CDD" id="cd00082">
    <property type="entry name" value="HisKA"/>
    <property type="match status" value="1"/>
</dbReference>
<dbReference type="PRINTS" id="PR00344">
    <property type="entry name" value="BCTRLSENSOR"/>
</dbReference>
<evidence type="ECO:0000256" key="1">
    <source>
        <dbReference type="ARBA" id="ARBA00000085"/>
    </source>
</evidence>
<dbReference type="SUPFAM" id="SSF55874">
    <property type="entry name" value="ATPase domain of HSP90 chaperone/DNA topoisomerase II/histidine kinase"/>
    <property type="match status" value="1"/>
</dbReference>
<feature type="transmembrane region" description="Helical" evidence="7">
    <location>
        <begin position="302"/>
        <end position="320"/>
    </location>
</feature>
<feature type="transmembrane region" description="Helical" evidence="7">
    <location>
        <begin position="327"/>
        <end position="346"/>
    </location>
</feature>
<evidence type="ECO:0000256" key="5">
    <source>
        <dbReference type="ARBA" id="ARBA00022777"/>
    </source>
</evidence>
<protein>
    <recommendedName>
        <fullName evidence="2">histidine kinase</fullName>
        <ecNumber evidence="2">2.7.13.3</ecNumber>
    </recommendedName>
</protein>